<comment type="caution">
    <text evidence="1">The sequence shown here is derived from an EMBL/GenBank/DDBJ whole genome shotgun (WGS) entry which is preliminary data.</text>
</comment>
<name>A0AAE0LZI5_9PEZI</name>
<reference evidence="1" key="2">
    <citation type="submission" date="2023-06" db="EMBL/GenBank/DDBJ databases">
        <authorList>
            <consortium name="Lawrence Berkeley National Laboratory"/>
            <person name="Haridas S."/>
            <person name="Hensen N."/>
            <person name="Bonometti L."/>
            <person name="Westerberg I."/>
            <person name="Brannstrom I.O."/>
            <person name="Guillou S."/>
            <person name="Cros-Aarteil S."/>
            <person name="Calhoun S."/>
            <person name="Kuo A."/>
            <person name="Mondo S."/>
            <person name="Pangilinan J."/>
            <person name="Riley R."/>
            <person name="Labutti K."/>
            <person name="Andreopoulos B."/>
            <person name="Lipzen A."/>
            <person name="Chen C."/>
            <person name="Yanf M."/>
            <person name="Daum C."/>
            <person name="Ng V."/>
            <person name="Clum A."/>
            <person name="Steindorff A."/>
            <person name="Ohm R."/>
            <person name="Martin F."/>
            <person name="Silar P."/>
            <person name="Natvig D."/>
            <person name="Lalanne C."/>
            <person name="Gautier V."/>
            <person name="Ament-Velasquez S.L."/>
            <person name="Kruys A."/>
            <person name="Hutchinson M.I."/>
            <person name="Powell A.J."/>
            <person name="Barry K."/>
            <person name="Miller A.N."/>
            <person name="Grigoriev I.V."/>
            <person name="Debuchy R."/>
            <person name="Gladieux P."/>
            <person name="Thoren M.H."/>
            <person name="Johannesson H."/>
        </authorList>
    </citation>
    <scope>NUCLEOTIDE SEQUENCE</scope>
    <source>
        <strain evidence="1">CBS 118394</strain>
    </source>
</reference>
<dbReference type="EMBL" id="JAUEDM010000007">
    <property type="protein sequence ID" value="KAK3313355.1"/>
    <property type="molecule type" value="Genomic_DNA"/>
</dbReference>
<sequence length="1359" mass="152095">MASTTEEEEKVPRNLAIPMKLDAFIFNRSVCTAKDKEARIAPINQHNYTFLRMEDHMAQSDLLPHADLHYSARPETNPRFTDLGRQTTRTNRLGVYLHWVLPRAFRSGTAGTPTEDKRQPEAMAKGISDKVEDPTAPVFPQVPNRWLVVRRLDPDTTEPKGAPIAPVQAWIVESDRMFTIDKLGPEVDLQVDVAPFITSYLAEGQDPSKVETKKQAEVFIGVRTPVDRWKGEDALKTEQRVGLSVASSSNQLFPDYQYHCGNVFSMLDTFSYVEGKETKTLTASKTDKDLLNISEGTTRGDRLRSLQMELNKQEKVPAAVEKWLHDQTSAQSICHGAMYDVEWNADARPPKIPANDCAERLHERMPVAVGTTAIDTLIAYAASHQSPDTFEEDLYKLRVLLRAADDSLDAHERAADELTSEDFMHVDGGTQFTHADQSAKEPAKPPSADTQKAFRELNAAQRLLDSLGRRRQQLRWDMFAIWWRYISDNDNKNEHRRAEYIVAVKDARLSLRKIDTVIGRLGKEVNRRKKLVTKDPEGPKAGTMQEFSVRRDPTMLVAGVSAGWPTDFQKGLKVRLDTQLATAGGKVPDDSFPGLRHVPEDLRPSASGLLQEFDALSDPTRKKPDAKDGVFFPVYHDGKYADKDPSDENPWRDRWNKTQPWFPLYMEWEGQYTHIPKGKWDMVEQPTEHQSLCGGRTQYGLIADVTKGYNGPKADVRVVSGRSLILPQASFTLEAHIDRILSTIPKDVLKKYLSEERQALLKENLTKFAFLSAPLQGLTDHLLTLANGSHVKPLIRVPGQKPVPLADAQKAAEEIEIDIDDLGLIDDASDPTPYGPNMTLLGKQQSGFKPATHGQFRFTKLNIMDKFGQAISAIDPVSAGSGHAPLYPCISEFFAPQALPADGLPNIVDRSRSSSKKGECEFLQLPMGINQPARLNASFLSASHGDRNQGEAYWRPAADWEEESPVWGWVMVNYVDRSLQLFLPDGSFYSEVRVTEGSSSSSSEAKWRPFPPSPRKGATKYMDQLLHLLVSKDQQYLLEFISMIDEAVKSLTAPPSAYGQFLNALTGRPLALVNMGWSLELAEKPKTNQSTLDSQRNVVTPEPSLIRTKDNTPYYKFPLKLGNRSRMTDGLVCYFSARSDLPDETDPSAPDLDLSHFYTYTPCPQPPKTASTTKRYAQPISPQTFPKLTPFWHDPEVYVDAVSREDFETYETARNREIVPFGALIDPFLPVHGYTGILPTGALKLPTWTWESALKRMVTFFHVGPVVVVGDVPPPPEPDGENGKEGEYALQISSLPVAEWAWLQPFSEKEKGKEEPQFVELALGKGEARPGFEKGPYTAVEGYLVMKAPIERKEPGQTG</sequence>
<protein>
    <submittedName>
        <fullName evidence="1">Uncharacterized protein</fullName>
    </submittedName>
</protein>
<evidence type="ECO:0000313" key="2">
    <source>
        <dbReference type="Proteomes" id="UP001283341"/>
    </source>
</evidence>
<organism evidence="1 2">
    <name type="scientific">Apodospora peruviana</name>
    <dbReference type="NCBI Taxonomy" id="516989"/>
    <lineage>
        <taxon>Eukaryota</taxon>
        <taxon>Fungi</taxon>
        <taxon>Dikarya</taxon>
        <taxon>Ascomycota</taxon>
        <taxon>Pezizomycotina</taxon>
        <taxon>Sordariomycetes</taxon>
        <taxon>Sordariomycetidae</taxon>
        <taxon>Sordariales</taxon>
        <taxon>Lasiosphaeriaceae</taxon>
        <taxon>Apodospora</taxon>
    </lineage>
</organism>
<dbReference type="Proteomes" id="UP001283341">
    <property type="component" value="Unassembled WGS sequence"/>
</dbReference>
<evidence type="ECO:0000313" key="1">
    <source>
        <dbReference type="EMBL" id="KAK3313355.1"/>
    </source>
</evidence>
<keyword evidence="2" id="KW-1185">Reference proteome</keyword>
<reference evidence="1" key="1">
    <citation type="journal article" date="2023" name="Mol. Phylogenet. Evol.">
        <title>Genome-scale phylogeny and comparative genomics of the fungal order Sordariales.</title>
        <authorList>
            <person name="Hensen N."/>
            <person name="Bonometti L."/>
            <person name="Westerberg I."/>
            <person name="Brannstrom I.O."/>
            <person name="Guillou S."/>
            <person name="Cros-Aarteil S."/>
            <person name="Calhoun S."/>
            <person name="Haridas S."/>
            <person name="Kuo A."/>
            <person name="Mondo S."/>
            <person name="Pangilinan J."/>
            <person name="Riley R."/>
            <person name="LaButti K."/>
            <person name="Andreopoulos B."/>
            <person name="Lipzen A."/>
            <person name="Chen C."/>
            <person name="Yan M."/>
            <person name="Daum C."/>
            <person name="Ng V."/>
            <person name="Clum A."/>
            <person name="Steindorff A."/>
            <person name="Ohm R.A."/>
            <person name="Martin F."/>
            <person name="Silar P."/>
            <person name="Natvig D.O."/>
            <person name="Lalanne C."/>
            <person name="Gautier V."/>
            <person name="Ament-Velasquez S.L."/>
            <person name="Kruys A."/>
            <person name="Hutchinson M.I."/>
            <person name="Powell A.J."/>
            <person name="Barry K."/>
            <person name="Miller A.N."/>
            <person name="Grigoriev I.V."/>
            <person name="Debuchy R."/>
            <person name="Gladieux P."/>
            <person name="Hiltunen Thoren M."/>
            <person name="Johannesson H."/>
        </authorList>
    </citation>
    <scope>NUCLEOTIDE SEQUENCE</scope>
    <source>
        <strain evidence="1">CBS 118394</strain>
    </source>
</reference>
<gene>
    <name evidence="1" type="ORF">B0H66DRAFT_629115</name>
</gene>
<proteinExistence type="predicted"/>
<accession>A0AAE0LZI5</accession>